<reference evidence="6 7" key="1">
    <citation type="submission" date="2018-11" db="EMBL/GenBank/DDBJ databases">
        <title>Genomic Encyclopedia of Type Strains, Phase IV (KMG-IV): sequencing the most valuable type-strain genomes for metagenomic binning, comparative biology and taxonomic classification.</title>
        <authorList>
            <person name="Goeker M."/>
        </authorList>
    </citation>
    <scope>NUCLEOTIDE SEQUENCE [LARGE SCALE GENOMIC DNA]</scope>
    <source>
        <strain evidence="6 7">DSM 5900</strain>
    </source>
</reference>
<feature type="transmembrane region" description="Helical" evidence="4">
    <location>
        <begin position="132"/>
        <end position="156"/>
    </location>
</feature>
<feature type="domain" description="Major facilitator superfamily (MFS) profile" evidence="5">
    <location>
        <begin position="7"/>
        <end position="382"/>
    </location>
</feature>
<dbReference type="Pfam" id="PF06779">
    <property type="entry name" value="MFS_4"/>
    <property type="match status" value="1"/>
</dbReference>
<dbReference type="PANTHER" id="PTHR23537:SF1">
    <property type="entry name" value="SUGAR TRANSPORTER"/>
    <property type="match status" value="1"/>
</dbReference>
<protein>
    <submittedName>
        <fullName evidence="6">Putative MFS family arabinose efflux permease</fullName>
    </submittedName>
</protein>
<accession>A0A3N1M7F7</accession>
<dbReference type="SUPFAM" id="SSF103473">
    <property type="entry name" value="MFS general substrate transporter"/>
    <property type="match status" value="1"/>
</dbReference>
<evidence type="ECO:0000256" key="2">
    <source>
        <dbReference type="ARBA" id="ARBA00022989"/>
    </source>
</evidence>
<sequence>MIPAPVRATAAGLCAILVGIGIARFAYTPLLPALIEAGWFAPSAAAYLGAANLMGYLAGALAARAVARRTSAVTVLRASMAVCALSCLACAVPVSFAWYFAWRALAGFAGGGLVALAAPTVLPLIDPARRGLASGVIFTSVGIGIVGAGTLVPLLLEGGPALAWLALGGVGSLLTLLSWRAWPSADATVPPPPPPRATPVDMRPLYVAYALDAFGLVPHMVFLVDFIARGLGRGMEAGAEYWILYGVGALFGPILAGHVGDRIGFGLALRLAFLIQAALVGMLALTDAPALLVLSSLVMGAFTPGIVPLVLGRTQELLPGDRVAQGAAWSVATTAFAIGQAAGAYGLSYVYALGGDHRPLFALGAVAFGLAMAIDLAAGRRRAR</sequence>
<feature type="transmembrane region" description="Helical" evidence="4">
    <location>
        <begin position="203"/>
        <end position="222"/>
    </location>
</feature>
<dbReference type="OrthoDB" id="9797953at2"/>
<evidence type="ECO:0000256" key="4">
    <source>
        <dbReference type="SAM" id="Phobius"/>
    </source>
</evidence>
<dbReference type="PANTHER" id="PTHR23537">
    <property type="match status" value="1"/>
</dbReference>
<dbReference type="Proteomes" id="UP000278222">
    <property type="component" value="Unassembled WGS sequence"/>
</dbReference>
<dbReference type="GO" id="GO:0022857">
    <property type="term" value="F:transmembrane transporter activity"/>
    <property type="evidence" value="ECO:0007669"/>
    <property type="project" value="InterPro"/>
</dbReference>
<feature type="transmembrane region" description="Helical" evidence="4">
    <location>
        <begin position="162"/>
        <end position="182"/>
    </location>
</feature>
<keyword evidence="2 4" id="KW-1133">Transmembrane helix</keyword>
<feature type="transmembrane region" description="Helical" evidence="4">
    <location>
        <begin position="105"/>
        <end position="125"/>
    </location>
</feature>
<feature type="transmembrane region" description="Helical" evidence="4">
    <location>
        <begin position="267"/>
        <end position="285"/>
    </location>
</feature>
<evidence type="ECO:0000256" key="3">
    <source>
        <dbReference type="ARBA" id="ARBA00023136"/>
    </source>
</evidence>
<dbReference type="Gene3D" id="1.20.1250.20">
    <property type="entry name" value="MFS general substrate transporter like domains"/>
    <property type="match status" value="1"/>
</dbReference>
<dbReference type="AlphaFoldDB" id="A0A3N1M7F7"/>
<feature type="transmembrane region" description="Helical" evidence="4">
    <location>
        <begin position="75"/>
        <end position="99"/>
    </location>
</feature>
<keyword evidence="7" id="KW-1185">Reference proteome</keyword>
<feature type="transmembrane region" description="Helical" evidence="4">
    <location>
        <begin position="7"/>
        <end position="27"/>
    </location>
</feature>
<dbReference type="InterPro" id="IPR020846">
    <property type="entry name" value="MFS_dom"/>
</dbReference>
<dbReference type="InterPro" id="IPR010645">
    <property type="entry name" value="MFS_4"/>
</dbReference>
<proteinExistence type="predicted"/>
<organism evidence="6 7">
    <name type="scientific">Stella humosa</name>
    <dbReference type="NCBI Taxonomy" id="94"/>
    <lineage>
        <taxon>Bacteria</taxon>
        <taxon>Pseudomonadati</taxon>
        <taxon>Pseudomonadota</taxon>
        <taxon>Alphaproteobacteria</taxon>
        <taxon>Rhodospirillales</taxon>
        <taxon>Stellaceae</taxon>
        <taxon>Stella</taxon>
    </lineage>
</organism>
<feature type="transmembrane region" description="Helical" evidence="4">
    <location>
        <begin position="323"/>
        <end position="347"/>
    </location>
</feature>
<dbReference type="RefSeq" id="WP_123689021.1">
    <property type="nucleotide sequence ID" value="NZ_AP019700.1"/>
</dbReference>
<dbReference type="PROSITE" id="PS50850">
    <property type="entry name" value="MFS"/>
    <property type="match status" value="1"/>
</dbReference>
<dbReference type="InterPro" id="IPR036259">
    <property type="entry name" value="MFS_trans_sf"/>
</dbReference>
<evidence type="ECO:0000259" key="5">
    <source>
        <dbReference type="PROSITE" id="PS50850"/>
    </source>
</evidence>
<evidence type="ECO:0000256" key="1">
    <source>
        <dbReference type="ARBA" id="ARBA00022692"/>
    </source>
</evidence>
<feature type="transmembrane region" description="Helical" evidence="4">
    <location>
        <begin position="359"/>
        <end position="378"/>
    </location>
</feature>
<keyword evidence="1 4" id="KW-0812">Transmembrane</keyword>
<feature type="transmembrane region" description="Helical" evidence="4">
    <location>
        <begin position="242"/>
        <end position="260"/>
    </location>
</feature>
<evidence type="ECO:0000313" key="6">
    <source>
        <dbReference type="EMBL" id="ROP99652.1"/>
    </source>
</evidence>
<gene>
    <name evidence="6" type="ORF">EDC65_1436</name>
</gene>
<feature type="transmembrane region" description="Helical" evidence="4">
    <location>
        <begin position="291"/>
        <end position="311"/>
    </location>
</feature>
<name>A0A3N1M7F7_9PROT</name>
<comment type="caution">
    <text evidence="6">The sequence shown here is derived from an EMBL/GenBank/DDBJ whole genome shotgun (WGS) entry which is preliminary data.</text>
</comment>
<keyword evidence="3 4" id="KW-0472">Membrane</keyword>
<evidence type="ECO:0000313" key="7">
    <source>
        <dbReference type="Proteomes" id="UP000278222"/>
    </source>
</evidence>
<feature type="transmembrane region" description="Helical" evidence="4">
    <location>
        <begin position="39"/>
        <end position="63"/>
    </location>
</feature>
<dbReference type="EMBL" id="RJKX01000013">
    <property type="protein sequence ID" value="ROP99652.1"/>
    <property type="molecule type" value="Genomic_DNA"/>
</dbReference>
<dbReference type="GO" id="GO:0005886">
    <property type="term" value="C:plasma membrane"/>
    <property type="evidence" value="ECO:0007669"/>
    <property type="project" value="TreeGrafter"/>
</dbReference>